<accession>A0ACB8AF38</accession>
<reference evidence="1" key="1">
    <citation type="journal article" date="2021" name="New Phytol.">
        <title>Evolutionary innovations through gain and loss of genes in the ectomycorrhizal Boletales.</title>
        <authorList>
            <person name="Wu G."/>
            <person name="Miyauchi S."/>
            <person name="Morin E."/>
            <person name="Kuo A."/>
            <person name="Drula E."/>
            <person name="Varga T."/>
            <person name="Kohler A."/>
            <person name="Feng B."/>
            <person name="Cao Y."/>
            <person name="Lipzen A."/>
            <person name="Daum C."/>
            <person name="Hundley H."/>
            <person name="Pangilinan J."/>
            <person name="Johnson J."/>
            <person name="Barry K."/>
            <person name="LaButti K."/>
            <person name="Ng V."/>
            <person name="Ahrendt S."/>
            <person name="Min B."/>
            <person name="Choi I.G."/>
            <person name="Park H."/>
            <person name="Plett J.M."/>
            <person name="Magnuson J."/>
            <person name="Spatafora J.W."/>
            <person name="Nagy L.G."/>
            <person name="Henrissat B."/>
            <person name="Grigoriev I.V."/>
            <person name="Yang Z.L."/>
            <person name="Xu J."/>
            <person name="Martin F.M."/>
        </authorList>
    </citation>
    <scope>NUCLEOTIDE SEQUENCE</scope>
    <source>
        <strain evidence="1">ATCC 28755</strain>
    </source>
</reference>
<gene>
    <name evidence="1" type="ORF">BJ138DRAFT_1006819</name>
</gene>
<comment type="caution">
    <text evidence="1">The sequence shown here is derived from an EMBL/GenBank/DDBJ whole genome shotgun (WGS) entry which is preliminary data.</text>
</comment>
<dbReference type="Proteomes" id="UP000790377">
    <property type="component" value="Unassembled WGS sequence"/>
</dbReference>
<name>A0ACB8AF38_9AGAM</name>
<evidence type="ECO:0000313" key="2">
    <source>
        <dbReference type="Proteomes" id="UP000790377"/>
    </source>
</evidence>
<keyword evidence="2" id="KW-1185">Reference proteome</keyword>
<proteinExistence type="predicted"/>
<feature type="non-terminal residue" evidence="1">
    <location>
        <position position="1"/>
    </location>
</feature>
<organism evidence="1 2">
    <name type="scientific">Hygrophoropsis aurantiaca</name>
    <dbReference type="NCBI Taxonomy" id="72124"/>
    <lineage>
        <taxon>Eukaryota</taxon>
        <taxon>Fungi</taxon>
        <taxon>Dikarya</taxon>
        <taxon>Basidiomycota</taxon>
        <taxon>Agaricomycotina</taxon>
        <taxon>Agaricomycetes</taxon>
        <taxon>Agaricomycetidae</taxon>
        <taxon>Boletales</taxon>
        <taxon>Coniophorineae</taxon>
        <taxon>Hygrophoropsidaceae</taxon>
        <taxon>Hygrophoropsis</taxon>
    </lineage>
</organism>
<protein>
    <submittedName>
        <fullName evidence="1">Transposase family tnp2-domain-containing protein</fullName>
    </submittedName>
</protein>
<dbReference type="EMBL" id="MU267681">
    <property type="protein sequence ID" value="KAH7911338.1"/>
    <property type="molecule type" value="Genomic_DNA"/>
</dbReference>
<sequence length="820" mass="94481">LSEIDRDNIRAFKFWTMSNISRLAFNQMRFMLRGKLSIDSEYVILHRLAILSGVKPVSYDCCIKSCIAYTSKYQHHQYCPFCDEPRLNRNGGTRRRFYYLPIIPRLQGFFQSPTMIENLSYRADYEPSPDKIRDIFDSNHYHRLLRHRVVVDDEKLSHRYFSDKRDIALSLCTDSYLLYKRRRGGPSATPLLLQNYNLPPQIRTHLSNLLCVGIIPGPNQPKDLESFLAPLDDECADLAHGVETFDAQKRALFALHAYIIFKLGDIIAIEKYLGIKGHNAIFPCRSCKIKGVRGNGNTYYVPLQPPINCDLPEVTWDANNLPLRKHIEFAEVVSMIEAEQTAAQKDRIAKAHGIKRSAAMHRVGSIDCARSLPWEWFHLLLENVVPNLVKLWTGKYKGLDVGSEDYQIAPHVWEEIGAETATAVQHIPAPFVRVLGNIALDQSLFTAESWCFWFIYLAPILLEGRFPKNKYYKHMCELGNIMKATLKFSITLIELDELEERVIKWVRTYEKYYYQYRTDRLSTCTLTIHGLLHWIQGIRDCGPVWTTWTFYMERFCAVLQSGLHSRRHPWGNLNKRLLHMTYIEQLTVRYDLTRELSTKIIPLSVWAFCSCFGAPFADPGFVLRPPYQKTHGMDVNLRRQLSVYYGQVLGKHRKEVSPRLSQVSLSCAGKVRIQHGGDSIRTRLASRNLEPSDSRKACYIRYEIVFEAINGQEIQDIKYGDLENIFIFHLPADPFFNNLSGQLQILALITPWDTEKTDAAKKTTYRKSKYAPIVTDLRNIKAVVGLVETRGRWGVIDRGLGMAATVFVEDADLDEDNANQ</sequence>
<evidence type="ECO:0000313" key="1">
    <source>
        <dbReference type="EMBL" id="KAH7911338.1"/>
    </source>
</evidence>